<feature type="transmembrane region" description="Helical" evidence="6">
    <location>
        <begin position="220"/>
        <end position="243"/>
    </location>
</feature>
<dbReference type="PANTHER" id="PTHR17920:SF3">
    <property type="entry name" value="TRANSMEMBRANE AND COILED-COIL DOMAIN-CONTAINING PROTEIN 4"/>
    <property type="match status" value="1"/>
</dbReference>
<keyword evidence="4 6" id="KW-1133">Transmembrane helix</keyword>
<evidence type="ECO:0000256" key="5">
    <source>
        <dbReference type="ARBA" id="ARBA00023136"/>
    </source>
</evidence>
<evidence type="ECO:0000256" key="4">
    <source>
        <dbReference type="ARBA" id="ARBA00022989"/>
    </source>
</evidence>
<keyword evidence="5 6" id="KW-0472">Membrane</keyword>
<dbReference type="OrthoDB" id="277931at2759"/>
<dbReference type="SUPFAM" id="SSF53474">
    <property type="entry name" value="alpha/beta-Hydrolases"/>
    <property type="match status" value="1"/>
</dbReference>
<feature type="transmembrane region" description="Helical" evidence="6">
    <location>
        <begin position="342"/>
        <end position="365"/>
    </location>
</feature>
<organism evidence="7 8">
    <name type="scientific">Sipha flava</name>
    <name type="common">yellow sugarcane aphid</name>
    <dbReference type="NCBI Taxonomy" id="143950"/>
    <lineage>
        <taxon>Eukaryota</taxon>
        <taxon>Metazoa</taxon>
        <taxon>Ecdysozoa</taxon>
        <taxon>Arthropoda</taxon>
        <taxon>Hexapoda</taxon>
        <taxon>Insecta</taxon>
        <taxon>Pterygota</taxon>
        <taxon>Neoptera</taxon>
        <taxon>Paraneoptera</taxon>
        <taxon>Hemiptera</taxon>
        <taxon>Sternorrhyncha</taxon>
        <taxon>Aphidomorpha</taxon>
        <taxon>Aphidoidea</taxon>
        <taxon>Aphididae</taxon>
        <taxon>Sipha</taxon>
    </lineage>
</organism>
<comment type="subcellular location">
    <subcellularLocation>
        <location evidence="1">Membrane</location>
        <topology evidence="1">Multi-pass membrane protein</topology>
    </subcellularLocation>
</comment>
<sequence length="574" mass="63548">MDTHDRTAQHIKDSLDTKNLAECLTPTGRFSYCALCATSLSCLYKDHVHNEFKLDCLRILCNHLKLMLQLRTMQEMASCELPLDAKVYVRSLKKEEVLKDGLMIIVQDLLLLAISNGLKVGTYDARWRVLILYVTRIFDLDLNIVDNFELQVVNCLSNFLPAQTEQEQADAARRNNISKTKRFAMIGLASVGGGILIGLTGGLAAPLIGSGLASVLGSSAIFGAIGTIGGSAVIGSLFGVAGASLTGYKMHKRVGDIEEFQFHKLSTDTETGDVHLHITIVISGWLSDERESSYIQPWEYLRDSPEQYYLRYESSYLLELGKAMDYFLSFAVSVAVQESLKYTVLSGLMAAIAWPAGILGLSSVIDNPWGVCCRRSAQVGKQLADTLLTHSHGNRPVTLIGYSLGARVIYYCLREMSQREKCHGIVQNAILIGTPCTRNSSEWNKITQVVAGRVVNAYCRSDWLLKFLYRTLSMQANGVAGLEAVQSSNDRIENIDLTSIVSGHFDYPQKLSEILMFIGINVDESAKLKHQIISTQSMPEGMCEKLNINNHFDNMKKSKSEIDLAIMSKNNEGQ</sequence>
<dbReference type="RefSeq" id="XP_025424910.1">
    <property type="nucleotide sequence ID" value="XM_025569125.1"/>
</dbReference>
<dbReference type="Pfam" id="PF05277">
    <property type="entry name" value="DUF726"/>
    <property type="match status" value="1"/>
</dbReference>
<evidence type="ECO:0000313" key="8">
    <source>
        <dbReference type="RefSeq" id="XP_025424910.1"/>
    </source>
</evidence>
<keyword evidence="3 6" id="KW-0812">Transmembrane</keyword>
<proteinExistence type="inferred from homology"/>
<feature type="transmembrane region" description="Helical" evidence="6">
    <location>
        <begin position="183"/>
        <end position="208"/>
    </location>
</feature>
<dbReference type="GO" id="GO:0016020">
    <property type="term" value="C:membrane"/>
    <property type="evidence" value="ECO:0007669"/>
    <property type="project" value="UniProtKB-SubCell"/>
</dbReference>
<evidence type="ECO:0000256" key="1">
    <source>
        <dbReference type="ARBA" id="ARBA00004141"/>
    </source>
</evidence>
<gene>
    <name evidence="8" type="primary">LOC112693878</name>
</gene>
<accession>A0A8B8GPG4</accession>
<dbReference type="InterPro" id="IPR029058">
    <property type="entry name" value="AB_hydrolase_fold"/>
</dbReference>
<dbReference type="Proteomes" id="UP000694846">
    <property type="component" value="Unplaced"/>
</dbReference>
<protein>
    <submittedName>
        <fullName evidence="8">Transmembrane and coiled-coil domain-containing protein 4-like isoform X1</fullName>
    </submittedName>
</protein>
<comment type="similarity">
    <text evidence="2">Belongs to the TMCO4 family.</text>
</comment>
<dbReference type="PANTHER" id="PTHR17920">
    <property type="entry name" value="TRANSMEMBRANE AND COILED-COIL DOMAIN-CONTAINING PROTEIN 4 TMCO4"/>
    <property type="match status" value="1"/>
</dbReference>
<name>A0A8B8GPG4_9HEMI</name>
<keyword evidence="7" id="KW-1185">Reference proteome</keyword>
<dbReference type="InterPro" id="IPR007941">
    <property type="entry name" value="DUF726"/>
</dbReference>
<evidence type="ECO:0000256" key="3">
    <source>
        <dbReference type="ARBA" id="ARBA00022692"/>
    </source>
</evidence>
<reference evidence="8" key="1">
    <citation type="submission" date="2025-08" db="UniProtKB">
        <authorList>
            <consortium name="RefSeq"/>
        </authorList>
    </citation>
    <scope>IDENTIFICATION</scope>
    <source>
        <tissue evidence="8">Whole body</tissue>
    </source>
</reference>
<evidence type="ECO:0000256" key="6">
    <source>
        <dbReference type="SAM" id="Phobius"/>
    </source>
</evidence>
<dbReference type="GeneID" id="112693878"/>
<evidence type="ECO:0000256" key="2">
    <source>
        <dbReference type="ARBA" id="ARBA00009824"/>
    </source>
</evidence>
<dbReference type="AlphaFoldDB" id="A0A8B8GPG4"/>
<evidence type="ECO:0000313" key="7">
    <source>
        <dbReference type="Proteomes" id="UP000694846"/>
    </source>
</evidence>